<protein>
    <submittedName>
        <fullName evidence="2">Uncharacterized protein</fullName>
    </submittedName>
</protein>
<name>G9ER18_9GAMM</name>
<organism evidence="2 3">
    <name type="scientific">Legionella drancourtii LLAP12</name>
    <dbReference type="NCBI Taxonomy" id="658187"/>
    <lineage>
        <taxon>Bacteria</taxon>
        <taxon>Pseudomonadati</taxon>
        <taxon>Pseudomonadota</taxon>
        <taxon>Gammaproteobacteria</taxon>
        <taxon>Legionellales</taxon>
        <taxon>Legionellaceae</taxon>
        <taxon>Legionella</taxon>
    </lineage>
</organism>
<dbReference type="HOGENOM" id="CLU_1022299_0_0_6"/>
<dbReference type="AlphaFoldDB" id="G9ER18"/>
<sequence>MFFNHAKSNRISMHLESTLAEICRERWSKYLTVVPKDCVIHYNGHLGNQKINLEKLINDFGSFRPKEHFSWDFAPLPYDAKPMYVLANAKKQYHFYSELLKEARIITAELNKPNPNYQSIIDRATRIKNSSTTVPSIIDGARITLNVGWSLGGNLVIDFITGLFGLIHAPIMALVGVLYAIPYCLSFSQYCGSPEFFLDTAVYFCNSAFQVLSSIFYPLGMLYSKYTTDSYDIVTKGKVERAVEGIISLAKEKLVVCEEQVDTGLSLLDMID</sequence>
<gene>
    <name evidence="2" type="ORF">LDG_7724</name>
</gene>
<dbReference type="EMBL" id="JH413832">
    <property type="protein sequence ID" value="EHL30389.1"/>
    <property type="molecule type" value="Genomic_DNA"/>
</dbReference>
<feature type="transmembrane region" description="Helical" evidence="1">
    <location>
        <begin position="155"/>
        <end position="181"/>
    </location>
</feature>
<dbReference type="Proteomes" id="UP000002770">
    <property type="component" value="Unassembled WGS sequence"/>
</dbReference>
<dbReference type="eggNOG" id="ENOG5031V6X">
    <property type="taxonomic scope" value="Bacteria"/>
</dbReference>
<keyword evidence="1" id="KW-0812">Transmembrane</keyword>
<dbReference type="InParanoid" id="G9ER18"/>
<proteinExistence type="predicted"/>
<evidence type="ECO:0000313" key="3">
    <source>
        <dbReference type="Proteomes" id="UP000002770"/>
    </source>
</evidence>
<keyword evidence="3" id="KW-1185">Reference proteome</keyword>
<evidence type="ECO:0000313" key="2">
    <source>
        <dbReference type="EMBL" id="EHL30389.1"/>
    </source>
</evidence>
<feature type="transmembrane region" description="Helical" evidence="1">
    <location>
        <begin position="201"/>
        <end position="223"/>
    </location>
</feature>
<evidence type="ECO:0000256" key="1">
    <source>
        <dbReference type="SAM" id="Phobius"/>
    </source>
</evidence>
<keyword evidence="1" id="KW-1133">Transmembrane helix</keyword>
<dbReference type="RefSeq" id="WP_006871624.1">
    <property type="nucleotide sequence ID" value="NZ_JH413832.1"/>
</dbReference>
<accession>G9ER18</accession>
<keyword evidence="1" id="KW-0472">Membrane</keyword>
<reference evidence="2 3" key="1">
    <citation type="journal article" date="2011" name="BMC Genomics">
        <title>Insight into cross-talk between intra-amoebal pathogens.</title>
        <authorList>
            <person name="Gimenez G."/>
            <person name="Bertelli C."/>
            <person name="Moliner C."/>
            <person name="Robert C."/>
            <person name="Raoult D."/>
            <person name="Fournier P.E."/>
            <person name="Greub G."/>
        </authorList>
    </citation>
    <scope>NUCLEOTIDE SEQUENCE [LARGE SCALE GENOMIC DNA]</scope>
    <source>
        <strain evidence="2 3">LLAP12</strain>
    </source>
</reference>